<evidence type="ECO:0000256" key="1">
    <source>
        <dbReference type="SAM" id="MobiDB-lite"/>
    </source>
</evidence>
<dbReference type="RefSeq" id="XP_033396623.1">
    <property type="nucleotide sequence ID" value="XM_033543243.1"/>
</dbReference>
<evidence type="ECO:0000313" key="2">
    <source>
        <dbReference type="EMBL" id="KAF2140910.1"/>
    </source>
</evidence>
<evidence type="ECO:0000313" key="3">
    <source>
        <dbReference type="Proteomes" id="UP000799438"/>
    </source>
</evidence>
<gene>
    <name evidence="2" type="ORF">K452DRAFT_309369</name>
</gene>
<name>A0A6A6BA16_9PEZI</name>
<organism evidence="2 3">
    <name type="scientific">Aplosporella prunicola CBS 121167</name>
    <dbReference type="NCBI Taxonomy" id="1176127"/>
    <lineage>
        <taxon>Eukaryota</taxon>
        <taxon>Fungi</taxon>
        <taxon>Dikarya</taxon>
        <taxon>Ascomycota</taxon>
        <taxon>Pezizomycotina</taxon>
        <taxon>Dothideomycetes</taxon>
        <taxon>Dothideomycetes incertae sedis</taxon>
        <taxon>Botryosphaeriales</taxon>
        <taxon>Aplosporellaceae</taxon>
        <taxon>Aplosporella</taxon>
    </lineage>
</organism>
<proteinExistence type="predicted"/>
<keyword evidence="3" id="KW-1185">Reference proteome</keyword>
<dbReference type="AlphaFoldDB" id="A0A6A6BA16"/>
<dbReference type="Proteomes" id="UP000799438">
    <property type="component" value="Unassembled WGS sequence"/>
</dbReference>
<reference evidence="2" key="1">
    <citation type="journal article" date="2020" name="Stud. Mycol.">
        <title>101 Dothideomycetes genomes: a test case for predicting lifestyles and emergence of pathogens.</title>
        <authorList>
            <person name="Haridas S."/>
            <person name="Albert R."/>
            <person name="Binder M."/>
            <person name="Bloem J."/>
            <person name="Labutti K."/>
            <person name="Salamov A."/>
            <person name="Andreopoulos B."/>
            <person name="Baker S."/>
            <person name="Barry K."/>
            <person name="Bills G."/>
            <person name="Bluhm B."/>
            <person name="Cannon C."/>
            <person name="Castanera R."/>
            <person name="Culley D."/>
            <person name="Daum C."/>
            <person name="Ezra D."/>
            <person name="Gonzalez J."/>
            <person name="Henrissat B."/>
            <person name="Kuo A."/>
            <person name="Liang C."/>
            <person name="Lipzen A."/>
            <person name="Lutzoni F."/>
            <person name="Magnuson J."/>
            <person name="Mondo S."/>
            <person name="Nolan M."/>
            <person name="Ohm R."/>
            <person name="Pangilinan J."/>
            <person name="Park H.-J."/>
            <person name="Ramirez L."/>
            <person name="Alfaro M."/>
            <person name="Sun H."/>
            <person name="Tritt A."/>
            <person name="Yoshinaga Y."/>
            <person name="Zwiers L.-H."/>
            <person name="Turgeon B."/>
            <person name="Goodwin S."/>
            <person name="Spatafora J."/>
            <person name="Crous P."/>
            <person name="Grigoriev I."/>
        </authorList>
    </citation>
    <scope>NUCLEOTIDE SEQUENCE</scope>
    <source>
        <strain evidence="2">CBS 121167</strain>
    </source>
</reference>
<feature type="compositionally biased region" description="Low complexity" evidence="1">
    <location>
        <begin position="52"/>
        <end position="63"/>
    </location>
</feature>
<dbReference type="EMBL" id="ML995488">
    <property type="protein sequence ID" value="KAF2140910.1"/>
    <property type="molecule type" value="Genomic_DNA"/>
</dbReference>
<protein>
    <submittedName>
        <fullName evidence="2">Uncharacterized protein</fullName>
    </submittedName>
</protein>
<accession>A0A6A6BA16</accession>
<sequence length="162" mass="17332">MLFPSAFIVTGRVSSVGGATFARRDRERERELVGARPRGKRDLAADGPAPAPSSSPISSTPPSDLHHFPELRLVLLPPRAQVPEFILQLCLCLHPAAYPGTGSFKPLLPDPAHFKVGDEACPSSVSLNPGAQAATPFRSHADLIDRSLAQSSVRPFKCTSNE</sequence>
<feature type="region of interest" description="Disordered" evidence="1">
    <location>
        <begin position="22"/>
        <end position="64"/>
    </location>
</feature>
<feature type="compositionally biased region" description="Basic and acidic residues" evidence="1">
    <location>
        <begin position="22"/>
        <end position="33"/>
    </location>
</feature>
<dbReference type="GeneID" id="54300740"/>